<evidence type="ECO:0000313" key="2">
    <source>
        <dbReference type="EMBL" id="QQB18610.1"/>
    </source>
</evidence>
<sequence>MLEFFILLGVLLVMALTGFTLVAMLLVSGVFVLLGALGGMLALIIKLAPWLLLVLVVCWLISHRSRRSNTYL</sequence>
<accession>A0A7T4A781</accession>
<dbReference type="Proteomes" id="UP000595481">
    <property type="component" value="Chromosome"/>
</dbReference>
<proteinExistence type="predicted"/>
<dbReference type="NCBIfam" id="TIGR02975">
    <property type="entry name" value="phageshock_pspG"/>
    <property type="match status" value="1"/>
</dbReference>
<feature type="transmembrane region" description="Helical" evidence="1">
    <location>
        <begin position="7"/>
        <end position="34"/>
    </location>
</feature>
<keyword evidence="1" id="KW-0472">Membrane</keyword>
<keyword evidence="1" id="KW-0812">Transmembrane</keyword>
<evidence type="ECO:0000313" key="3">
    <source>
        <dbReference type="Proteomes" id="UP000595481"/>
    </source>
</evidence>
<dbReference type="EMBL" id="CP066092">
    <property type="protein sequence ID" value="QQB18610.1"/>
    <property type="molecule type" value="Genomic_DNA"/>
</dbReference>
<feature type="transmembrane region" description="Helical" evidence="1">
    <location>
        <begin position="40"/>
        <end position="62"/>
    </location>
</feature>
<organism evidence="2 3">
    <name type="scientific">Aeromonas jandaei</name>
    <dbReference type="NCBI Taxonomy" id="650"/>
    <lineage>
        <taxon>Bacteria</taxon>
        <taxon>Pseudomonadati</taxon>
        <taxon>Pseudomonadota</taxon>
        <taxon>Gammaproteobacteria</taxon>
        <taxon>Aeromonadales</taxon>
        <taxon>Aeromonadaceae</taxon>
        <taxon>Aeromonas</taxon>
    </lineage>
</organism>
<name>A0A7T4A781_AERJA</name>
<protein>
    <submittedName>
        <fullName evidence="2">Envelope stress response protein PspG</fullName>
    </submittedName>
</protein>
<dbReference type="RefSeq" id="WP_042032626.1">
    <property type="nucleotide sequence ID" value="NZ_CAWMFX010000047.1"/>
</dbReference>
<keyword evidence="3" id="KW-1185">Reference proteome</keyword>
<reference evidence="2 3" key="1">
    <citation type="submission" date="2020-12" db="EMBL/GenBank/DDBJ databases">
        <title>FDA dAtabase for Regulatory Grade micrObial Sequences (FDA-ARGOS): Supporting development and validation of Infectious Disease Dx tests.</title>
        <authorList>
            <person name="Sproer C."/>
            <person name="Gronow S."/>
            <person name="Severitt S."/>
            <person name="Schroder I."/>
            <person name="Tallon L."/>
            <person name="Sadzewicz L."/>
            <person name="Zhao X."/>
            <person name="Boylan J."/>
            <person name="Ott S."/>
            <person name="Bowen H."/>
            <person name="Vavikolanu K."/>
            <person name="Mehta A."/>
            <person name="Aluvathingal J."/>
            <person name="Nadendla S."/>
            <person name="Lowell S."/>
            <person name="Myers T."/>
            <person name="Yan Y."/>
            <person name="Sichtig H."/>
        </authorList>
    </citation>
    <scope>NUCLEOTIDE SEQUENCE [LARGE SCALE GENOMIC DNA]</scope>
    <source>
        <strain evidence="2 3">FDAARGOS_986</strain>
    </source>
</reference>
<dbReference type="InterPro" id="IPR014318">
    <property type="entry name" value="Phageshock_PspG"/>
</dbReference>
<evidence type="ECO:0000256" key="1">
    <source>
        <dbReference type="SAM" id="Phobius"/>
    </source>
</evidence>
<dbReference type="Pfam" id="PF09583">
    <property type="entry name" value="Phageshock_PspG"/>
    <property type="match status" value="1"/>
</dbReference>
<keyword evidence="1" id="KW-1133">Transmembrane helix</keyword>
<gene>
    <name evidence="2" type="primary">pspG</name>
    <name evidence="2" type="ORF">I6H43_13650</name>
</gene>
<dbReference type="GeneID" id="69552340"/>